<reference evidence="3" key="1">
    <citation type="submission" date="2017-05" db="EMBL/GenBank/DDBJ databases">
        <authorList>
            <person name="Ray J."/>
            <person name="Price M."/>
            <person name="Deutschbauer A."/>
        </authorList>
    </citation>
    <scope>NUCLEOTIDE SEQUENCE [LARGE SCALE GENOMIC DNA]</scope>
    <source>
        <strain evidence="3">DSM 19842</strain>
        <plasmid evidence="3">unnamed</plasmid>
    </source>
</reference>
<dbReference type="Proteomes" id="UP000266292">
    <property type="component" value="Plasmid unnamed"/>
</dbReference>
<sequence>MSQKDNSGARNSGKEVIIVTGSSGLIGTSIIKRLSEKYRIVGLDNTGYPFPPKEAECVCYDITSEASIRAAMERIRYGYGDKITSVIHLAAYYDFSGKPSPLYEKITVKGTENLLRVLQDFDVEQFVFSSTNLIYKPTSPGQKISEDCPLEPKWDYPESKVDTEKVIREKRGRMKAVLLRIAGVYDDEGHSIPITHQIQRIYEKQFTSHFYSGDTSHGNVFLHLEDLVDALEKTVERRKTLPDEVAINIGEPETPSYQDLQETIGRLLHGQDWKTYEVPAPLAKAGAYGMNLFGDAFIKPWMIDRADDHYELDISRARTLLGWEPRHRLLDTLPTIIAKLKEDPTGWYKENDLELSAALAKEQEARKD</sequence>
<dbReference type="OrthoDB" id="9814124at2"/>
<dbReference type="AlphaFoldDB" id="A0A1X9YYW6"/>
<dbReference type="Pfam" id="PF01370">
    <property type="entry name" value="Epimerase"/>
    <property type="match status" value="1"/>
</dbReference>
<dbReference type="RefSeq" id="WP_025603850.1">
    <property type="nucleotide sequence ID" value="NZ_CP021236.1"/>
</dbReference>
<dbReference type="PANTHER" id="PTHR43245">
    <property type="entry name" value="BIFUNCTIONAL POLYMYXIN RESISTANCE PROTEIN ARNA"/>
    <property type="match status" value="1"/>
</dbReference>
<evidence type="ECO:0000259" key="1">
    <source>
        <dbReference type="Pfam" id="PF01370"/>
    </source>
</evidence>
<dbReference type="Gene3D" id="3.40.50.720">
    <property type="entry name" value="NAD(P)-binding Rossmann-like Domain"/>
    <property type="match status" value="1"/>
</dbReference>
<keyword evidence="3" id="KW-1185">Reference proteome</keyword>
<geneLocation type="plasmid" evidence="2 3">
    <name>unnamed</name>
</geneLocation>
<evidence type="ECO:0000313" key="3">
    <source>
        <dbReference type="Proteomes" id="UP000266292"/>
    </source>
</evidence>
<name>A0A1X9YYW6_9BACT</name>
<dbReference type="KEGG" id="pact:CA264_21350"/>
<dbReference type="InterPro" id="IPR050177">
    <property type="entry name" value="Lipid_A_modif_metabolic_enz"/>
</dbReference>
<evidence type="ECO:0000313" key="2">
    <source>
        <dbReference type="EMBL" id="ARS38095.1"/>
    </source>
</evidence>
<accession>A0A1X9YYW6</accession>
<dbReference type="InterPro" id="IPR001509">
    <property type="entry name" value="Epimerase_deHydtase"/>
</dbReference>
<keyword evidence="2" id="KW-0614">Plasmid</keyword>
<proteinExistence type="predicted"/>
<organism evidence="2 3">
    <name type="scientific">Pontibacter actiniarum</name>
    <dbReference type="NCBI Taxonomy" id="323450"/>
    <lineage>
        <taxon>Bacteria</taxon>
        <taxon>Pseudomonadati</taxon>
        <taxon>Bacteroidota</taxon>
        <taxon>Cytophagia</taxon>
        <taxon>Cytophagales</taxon>
        <taxon>Hymenobacteraceae</taxon>
        <taxon>Pontibacter</taxon>
    </lineage>
</organism>
<feature type="domain" description="NAD-dependent epimerase/dehydratase" evidence="1">
    <location>
        <begin position="17"/>
        <end position="250"/>
    </location>
</feature>
<dbReference type="InterPro" id="IPR036291">
    <property type="entry name" value="NAD(P)-bd_dom_sf"/>
</dbReference>
<gene>
    <name evidence="2" type="ORF">CA264_21350</name>
</gene>
<protein>
    <submittedName>
        <fullName evidence="2">Nucleoside-diphosphate sugar epimerase</fullName>
    </submittedName>
</protein>
<dbReference type="STRING" id="709015.GCA_000472485_00079"/>
<dbReference type="EMBL" id="CP021236">
    <property type="protein sequence ID" value="ARS38095.1"/>
    <property type="molecule type" value="Genomic_DNA"/>
</dbReference>
<dbReference type="SUPFAM" id="SSF51735">
    <property type="entry name" value="NAD(P)-binding Rossmann-fold domains"/>
    <property type="match status" value="1"/>
</dbReference>